<feature type="domain" description="M23ase beta-sheet core" evidence="7">
    <location>
        <begin position="56"/>
        <end position="147"/>
    </location>
</feature>
<feature type="transmembrane region" description="Helical" evidence="5">
    <location>
        <begin position="398"/>
        <end position="417"/>
    </location>
</feature>
<keyword evidence="2 6" id="KW-0732">Signal</keyword>
<evidence type="ECO:0000313" key="9">
    <source>
        <dbReference type="EMBL" id="GAA0207766.1"/>
    </source>
</evidence>
<name>A0ABP3CKE5_9FIRM</name>
<evidence type="ECO:0000256" key="1">
    <source>
        <dbReference type="ARBA" id="ARBA00022692"/>
    </source>
</evidence>
<dbReference type="Pfam" id="PF01551">
    <property type="entry name" value="Peptidase_M23"/>
    <property type="match status" value="1"/>
</dbReference>
<proteinExistence type="predicted"/>
<comment type="caution">
    <text evidence="9">The sequence shown here is derived from an EMBL/GenBank/DDBJ whole genome shotgun (WGS) entry which is preliminary data.</text>
</comment>
<evidence type="ECO:0000313" key="10">
    <source>
        <dbReference type="Proteomes" id="UP001500399"/>
    </source>
</evidence>
<dbReference type="InterPro" id="IPR011055">
    <property type="entry name" value="Dup_hybrid_motif"/>
</dbReference>
<accession>A0ABP3CKE5</accession>
<dbReference type="Pfam" id="PF01832">
    <property type="entry name" value="Glucosaminidase"/>
    <property type="match status" value="1"/>
</dbReference>
<dbReference type="CDD" id="cd12797">
    <property type="entry name" value="M23_peptidase"/>
    <property type="match status" value="1"/>
</dbReference>
<feature type="chain" id="PRO_5046067796" description="Peptidase M23" evidence="6">
    <location>
        <begin position="22"/>
        <end position="638"/>
    </location>
</feature>
<dbReference type="Pfam" id="PF04610">
    <property type="entry name" value="TrbL"/>
    <property type="match status" value="1"/>
</dbReference>
<feature type="transmembrane region" description="Helical" evidence="5">
    <location>
        <begin position="592"/>
        <end position="611"/>
    </location>
</feature>
<dbReference type="PANTHER" id="PTHR21666">
    <property type="entry name" value="PEPTIDASE-RELATED"/>
    <property type="match status" value="1"/>
</dbReference>
<dbReference type="InterPro" id="IPR016047">
    <property type="entry name" value="M23ase_b-sheet_dom"/>
</dbReference>
<reference evidence="10" key="1">
    <citation type="journal article" date="2019" name="Int. J. Syst. Evol. Microbiol.">
        <title>The Global Catalogue of Microorganisms (GCM) 10K type strain sequencing project: providing services to taxonomists for standard genome sequencing and annotation.</title>
        <authorList>
            <consortium name="The Broad Institute Genomics Platform"/>
            <consortium name="The Broad Institute Genome Sequencing Center for Infectious Disease"/>
            <person name="Wu L."/>
            <person name="Ma J."/>
        </authorList>
    </citation>
    <scope>NUCLEOTIDE SEQUENCE [LARGE SCALE GENOMIC DNA]</scope>
    <source>
        <strain evidence="10">JCM 8542</strain>
    </source>
</reference>
<dbReference type="PANTHER" id="PTHR21666:SF289">
    <property type="entry name" value="L-ALA--D-GLU ENDOPEPTIDASE"/>
    <property type="match status" value="1"/>
</dbReference>
<keyword evidence="3 5" id="KW-1133">Transmembrane helix</keyword>
<protein>
    <recommendedName>
        <fullName evidence="11">Peptidase M23</fullName>
    </recommendedName>
</protein>
<dbReference type="EMBL" id="BAAACR010000005">
    <property type="protein sequence ID" value="GAA0207766.1"/>
    <property type="molecule type" value="Genomic_DNA"/>
</dbReference>
<dbReference type="InterPro" id="IPR002901">
    <property type="entry name" value="MGlyc_endo_b_GlcNAc-like_dom"/>
</dbReference>
<evidence type="ECO:0000256" key="6">
    <source>
        <dbReference type="SAM" id="SignalP"/>
    </source>
</evidence>
<feature type="domain" description="Mannosyl-glycoprotein endo-beta-N-acetylglucosamidase-like" evidence="8">
    <location>
        <begin position="467"/>
        <end position="580"/>
    </location>
</feature>
<evidence type="ECO:0000259" key="7">
    <source>
        <dbReference type="Pfam" id="PF01551"/>
    </source>
</evidence>
<dbReference type="InterPro" id="IPR050570">
    <property type="entry name" value="Cell_wall_metabolism_enzyme"/>
</dbReference>
<dbReference type="SUPFAM" id="SSF51261">
    <property type="entry name" value="Duplicated hybrid motif"/>
    <property type="match status" value="1"/>
</dbReference>
<feature type="transmembrane region" description="Helical" evidence="5">
    <location>
        <begin position="251"/>
        <end position="269"/>
    </location>
</feature>
<keyword evidence="4 5" id="KW-0472">Membrane</keyword>
<feature type="signal peptide" evidence="6">
    <location>
        <begin position="1"/>
        <end position="21"/>
    </location>
</feature>
<feature type="transmembrane region" description="Helical" evidence="5">
    <location>
        <begin position="220"/>
        <end position="239"/>
    </location>
</feature>
<organism evidence="9 10">
    <name type="scientific">Selenomonas dianae</name>
    <dbReference type="NCBI Taxonomy" id="135079"/>
    <lineage>
        <taxon>Bacteria</taxon>
        <taxon>Bacillati</taxon>
        <taxon>Bacillota</taxon>
        <taxon>Negativicutes</taxon>
        <taxon>Selenomonadales</taxon>
        <taxon>Selenomonadaceae</taxon>
        <taxon>Selenomonas</taxon>
    </lineage>
</organism>
<evidence type="ECO:0000256" key="4">
    <source>
        <dbReference type="ARBA" id="ARBA00023136"/>
    </source>
</evidence>
<gene>
    <name evidence="9" type="ORF">GCM10008919_08760</name>
</gene>
<keyword evidence="1 5" id="KW-0812">Transmembrane</keyword>
<evidence type="ECO:0000256" key="2">
    <source>
        <dbReference type="ARBA" id="ARBA00022729"/>
    </source>
</evidence>
<dbReference type="InterPro" id="IPR007688">
    <property type="entry name" value="Conjugal_tfr_TrbL/VirB6"/>
</dbReference>
<evidence type="ECO:0008006" key="11">
    <source>
        <dbReference type="Google" id="ProtNLM"/>
    </source>
</evidence>
<dbReference type="Gene3D" id="2.70.70.10">
    <property type="entry name" value="Glucose Permease (Domain IIA)"/>
    <property type="match status" value="1"/>
</dbReference>
<dbReference type="Gene3D" id="1.10.530.10">
    <property type="match status" value="1"/>
</dbReference>
<evidence type="ECO:0000256" key="3">
    <source>
        <dbReference type="ARBA" id="ARBA00022989"/>
    </source>
</evidence>
<evidence type="ECO:0000259" key="8">
    <source>
        <dbReference type="Pfam" id="PF01832"/>
    </source>
</evidence>
<evidence type="ECO:0000256" key="5">
    <source>
        <dbReference type="SAM" id="Phobius"/>
    </source>
</evidence>
<dbReference type="RefSeq" id="WP_304987210.1">
    <property type="nucleotide sequence ID" value="NZ_BAAACR010000005.1"/>
</dbReference>
<keyword evidence="10" id="KW-1185">Reference proteome</keyword>
<sequence length="638" mass="68101">MRHVLTVFAALFALLVSFAPAQTAAAMTMVSPVGQPMVVTSPQGHRIHPITGQPSYHAGVDLAVDYGDPIYAAASGTVSYSGWMQGYGNTIMIDHGGALYTLYGHNQELLVGVGEYVTQGMLIAKAGSTGNSTGPHCHFEVLPNGVYGEPTDPGLYVPGLLELEKAEGGGFGLGGVDFHGHTKDWAVTEDFAKPISDLVNKVVELITTGLETLQNYVTKIFFVLVAIDLVLGAMNKAMMPTSEDREGLFKWLVRRGLFYGFCLALLYNWGDFVGNLSLHGFPALGGLAGGNPEAAEAAVSDPTKIVQKGMNIIAPVFNGVLHSGSASDVLALLLGGAGAGAVLLMLILAVILFLLFCLIGYYIALAYVEFYMTVLFSFTVFPLAGLKHMRHLASNGINSVFAASINLMFFCLFAAMLQSTMEHIVVGELMSQTVQAQSAGGAPGASSVSISGRPKAELAYRISQIMQERYGKSISPEWIWAQLALESGHFSSALAVEDHNYGGIKAYNGAKIAGISPEGDYYRHFDSDEEYAQFAASNYDAYAPDGIYNAKTVQEFAAALKHGGYFGSSLESYTATLMGILGGSGGVVKQAVANNILLLQLILVVLMYMYFADRISKLVNTQFGSSGFKLSDQQGIFR</sequence>
<dbReference type="Proteomes" id="UP001500399">
    <property type="component" value="Unassembled WGS sequence"/>
</dbReference>